<feature type="binding site" evidence="5">
    <location>
        <begin position="11"/>
        <end position="12"/>
    </location>
    <ligand>
        <name>NAD(+)</name>
        <dbReference type="ChEBI" id="CHEBI:57540"/>
    </ligand>
</feature>
<feature type="domain" description="Glyceraldehyde 3-phosphate dehydrogenase NAD(P) binding" evidence="9">
    <location>
        <begin position="2"/>
        <end position="151"/>
    </location>
</feature>
<dbReference type="EC" id="1.2.1.-" evidence="8"/>
<keyword evidence="5" id="KW-0547">Nucleotide-binding</keyword>
<dbReference type="SUPFAM" id="SSF55347">
    <property type="entry name" value="Glyceraldehyde-3-phosphate dehydrogenase-like, C-terminal domain"/>
    <property type="match status" value="1"/>
</dbReference>
<evidence type="ECO:0000256" key="1">
    <source>
        <dbReference type="ARBA" id="ARBA00007406"/>
    </source>
</evidence>
<name>A0A956SCC4_UNCEI</name>
<feature type="binding site" evidence="5">
    <location>
        <position position="119"/>
    </location>
    <ligand>
        <name>NAD(+)</name>
        <dbReference type="ChEBI" id="CHEBI:57540"/>
    </ligand>
</feature>
<dbReference type="EMBL" id="JAGQHS010000018">
    <property type="protein sequence ID" value="MCA9755225.1"/>
    <property type="molecule type" value="Genomic_DNA"/>
</dbReference>
<reference evidence="10" key="1">
    <citation type="submission" date="2020-04" db="EMBL/GenBank/DDBJ databases">
        <authorList>
            <person name="Zhang T."/>
        </authorList>
    </citation>
    <scope>NUCLEOTIDE SEQUENCE</scope>
    <source>
        <strain evidence="10">HKST-UBA02</strain>
    </source>
</reference>
<dbReference type="PIRSF" id="PIRSF000149">
    <property type="entry name" value="GAP_DH"/>
    <property type="match status" value="1"/>
</dbReference>
<evidence type="ECO:0000313" key="10">
    <source>
        <dbReference type="EMBL" id="MCA9755225.1"/>
    </source>
</evidence>
<evidence type="ECO:0000259" key="9">
    <source>
        <dbReference type="SMART" id="SM00846"/>
    </source>
</evidence>
<evidence type="ECO:0000256" key="6">
    <source>
        <dbReference type="PIRSR" id="PIRSR000149-4"/>
    </source>
</evidence>
<evidence type="ECO:0000256" key="3">
    <source>
        <dbReference type="PIRSR" id="PIRSR000149-1"/>
    </source>
</evidence>
<dbReference type="InterPro" id="IPR036291">
    <property type="entry name" value="NAD(P)-bd_dom_sf"/>
</dbReference>
<proteinExistence type="inferred from homology"/>
<dbReference type="PROSITE" id="PS00071">
    <property type="entry name" value="GAPDH"/>
    <property type="match status" value="1"/>
</dbReference>
<feature type="binding site" evidence="4">
    <location>
        <position position="181"/>
    </location>
    <ligand>
        <name>D-glyceraldehyde 3-phosphate</name>
        <dbReference type="ChEBI" id="CHEBI:59776"/>
    </ligand>
</feature>
<comment type="caution">
    <text evidence="10">The sequence shown here is derived from an EMBL/GenBank/DDBJ whole genome shotgun (WGS) entry which is preliminary data.</text>
</comment>
<protein>
    <recommendedName>
        <fullName evidence="8">Glyceraldehyde-3-phosphate dehydrogenase</fullName>
        <ecNumber evidence="8">1.2.1.-</ecNumber>
    </recommendedName>
</protein>
<dbReference type="GO" id="GO:0016620">
    <property type="term" value="F:oxidoreductase activity, acting on the aldehyde or oxo group of donors, NAD or NADP as acceptor"/>
    <property type="evidence" value="ECO:0007669"/>
    <property type="project" value="InterPro"/>
</dbReference>
<organism evidence="10 11">
    <name type="scientific">Eiseniibacteriota bacterium</name>
    <dbReference type="NCBI Taxonomy" id="2212470"/>
    <lineage>
        <taxon>Bacteria</taxon>
        <taxon>Candidatus Eiseniibacteriota</taxon>
    </lineage>
</organism>
<sequence>MIRVAINGFGRIGRCVFKILKEREDVEIVGVNDLADLGDLAYLLKYDSVHGWYRPKVDEGDRELIVDDKKIAFFSEPDPTKLPWGDLGVDVVLESTGALRKRQDAGKHIEGGAKKVIISAPSTDADGMFVMGVNSDLYDPKSHHVVSMASCTTNCLAPVARVLHDNFGIEHLMFVTVHAYTSSQSLMDIPTRKRRRGRAAALSIVPTTTGAASAAEVVIPELKGKMSGSALRVPVPDGSVTDITVKLARHVSIEDINEALQAAAESPRFRGILRVTDEALVSSDILGDPHSSIVAADLTMTLDGGIAKVVSWYDNEWGYSARLADFTKLVAG</sequence>
<dbReference type="Pfam" id="PF00044">
    <property type="entry name" value="Gp_dh_N"/>
    <property type="match status" value="1"/>
</dbReference>
<feature type="active site" description="Nucleophile" evidence="3">
    <location>
        <position position="151"/>
    </location>
</feature>
<evidence type="ECO:0000256" key="2">
    <source>
        <dbReference type="ARBA" id="ARBA00023002"/>
    </source>
</evidence>
<dbReference type="NCBIfam" id="TIGR01534">
    <property type="entry name" value="GAPDH-I"/>
    <property type="match status" value="1"/>
</dbReference>
<accession>A0A956SCC4</accession>
<evidence type="ECO:0000256" key="8">
    <source>
        <dbReference type="RuleBase" id="RU361160"/>
    </source>
</evidence>
<dbReference type="GO" id="GO:0050661">
    <property type="term" value="F:NADP binding"/>
    <property type="evidence" value="ECO:0007669"/>
    <property type="project" value="InterPro"/>
</dbReference>
<dbReference type="PANTHER" id="PTHR43148">
    <property type="entry name" value="GLYCERALDEHYDE-3-PHOSPHATE DEHYDROGENASE 2"/>
    <property type="match status" value="1"/>
</dbReference>
<dbReference type="GO" id="GO:0051287">
    <property type="term" value="F:NAD binding"/>
    <property type="evidence" value="ECO:0007669"/>
    <property type="project" value="InterPro"/>
</dbReference>
<feature type="binding site" evidence="4">
    <location>
        <begin position="150"/>
        <end position="152"/>
    </location>
    <ligand>
        <name>D-glyceraldehyde 3-phosphate</name>
        <dbReference type="ChEBI" id="CHEBI:59776"/>
    </ligand>
</feature>
<dbReference type="CDD" id="cd05214">
    <property type="entry name" value="GAPDH_I_N"/>
    <property type="match status" value="1"/>
</dbReference>
<dbReference type="SUPFAM" id="SSF51735">
    <property type="entry name" value="NAD(P)-binding Rossmann-fold domains"/>
    <property type="match status" value="1"/>
</dbReference>
<keyword evidence="5" id="KW-0520">NAD</keyword>
<dbReference type="Gene3D" id="3.30.360.10">
    <property type="entry name" value="Dihydrodipicolinate Reductase, domain 2"/>
    <property type="match status" value="1"/>
</dbReference>
<reference evidence="10" key="2">
    <citation type="journal article" date="2021" name="Microbiome">
        <title>Successional dynamics and alternative stable states in a saline activated sludge microbial community over 9 years.</title>
        <authorList>
            <person name="Wang Y."/>
            <person name="Ye J."/>
            <person name="Ju F."/>
            <person name="Liu L."/>
            <person name="Boyd J.A."/>
            <person name="Deng Y."/>
            <person name="Parks D.H."/>
            <person name="Jiang X."/>
            <person name="Yin X."/>
            <person name="Woodcroft B.J."/>
            <person name="Tyson G.W."/>
            <person name="Hugenholtz P."/>
            <person name="Polz M.F."/>
            <person name="Zhang T."/>
        </authorList>
    </citation>
    <scope>NUCLEOTIDE SEQUENCE</scope>
    <source>
        <strain evidence="10">HKST-UBA02</strain>
    </source>
</reference>
<feature type="binding site" evidence="5">
    <location>
        <position position="315"/>
    </location>
    <ligand>
        <name>NAD(+)</name>
        <dbReference type="ChEBI" id="CHEBI:57540"/>
    </ligand>
</feature>
<dbReference type="GO" id="GO:0006006">
    <property type="term" value="P:glucose metabolic process"/>
    <property type="evidence" value="ECO:0007669"/>
    <property type="project" value="InterPro"/>
</dbReference>
<dbReference type="Proteomes" id="UP000739538">
    <property type="component" value="Unassembled WGS sequence"/>
</dbReference>
<dbReference type="FunFam" id="3.30.360.10:FF:000002">
    <property type="entry name" value="Glyceraldehyde-3-phosphate dehydrogenase"/>
    <property type="match status" value="1"/>
</dbReference>
<comment type="similarity">
    <text evidence="1 7">Belongs to the glyceraldehyde-3-phosphate dehydrogenase family.</text>
</comment>
<evidence type="ECO:0000256" key="7">
    <source>
        <dbReference type="RuleBase" id="RU000397"/>
    </source>
</evidence>
<dbReference type="CDD" id="cd18126">
    <property type="entry name" value="GAPDH_I_C"/>
    <property type="match status" value="1"/>
</dbReference>
<evidence type="ECO:0000256" key="5">
    <source>
        <dbReference type="PIRSR" id="PIRSR000149-3"/>
    </source>
</evidence>
<keyword evidence="2 8" id="KW-0560">Oxidoreductase</keyword>
<dbReference type="SMART" id="SM00846">
    <property type="entry name" value="Gp_dh_N"/>
    <property type="match status" value="1"/>
</dbReference>
<dbReference type="InterPro" id="IPR020830">
    <property type="entry name" value="GlycerAld_3-P_DH_AS"/>
</dbReference>
<dbReference type="Pfam" id="PF02800">
    <property type="entry name" value="Gp_dh_C"/>
    <property type="match status" value="1"/>
</dbReference>
<feature type="binding site" evidence="4">
    <location>
        <begin position="209"/>
        <end position="210"/>
    </location>
    <ligand>
        <name>D-glyceraldehyde 3-phosphate</name>
        <dbReference type="ChEBI" id="CHEBI:59776"/>
    </ligand>
</feature>
<dbReference type="InterPro" id="IPR020831">
    <property type="entry name" value="GlycerAld/Erythrose_P_DH"/>
</dbReference>
<dbReference type="InterPro" id="IPR006424">
    <property type="entry name" value="Glyceraldehyde-3-P_DH_1"/>
</dbReference>
<feature type="binding site" evidence="5">
    <location>
        <position position="33"/>
    </location>
    <ligand>
        <name>NAD(+)</name>
        <dbReference type="ChEBI" id="CHEBI:57540"/>
    </ligand>
</feature>
<dbReference type="FunFam" id="3.40.50.720:FF:000001">
    <property type="entry name" value="Glyceraldehyde-3-phosphate dehydrogenase"/>
    <property type="match status" value="1"/>
</dbReference>
<dbReference type="InterPro" id="IPR020829">
    <property type="entry name" value="GlycerAld_3-P_DH_cat"/>
</dbReference>
<dbReference type="Gene3D" id="3.40.50.720">
    <property type="entry name" value="NAD(P)-binding Rossmann-like Domain"/>
    <property type="match status" value="1"/>
</dbReference>
<gene>
    <name evidence="10" type="primary">gap</name>
    <name evidence="10" type="ORF">KDA27_05440</name>
</gene>
<feature type="binding site" evidence="4">
    <location>
        <position position="232"/>
    </location>
    <ligand>
        <name>D-glyceraldehyde 3-phosphate</name>
        <dbReference type="ChEBI" id="CHEBI:59776"/>
    </ligand>
</feature>
<evidence type="ECO:0000313" key="11">
    <source>
        <dbReference type="Proteomes" id="UP000739538"/>
    </source>
</evidence>
<evidence type="ECO:0000256" key="4">
    <source>
        <dbReference type="PIRSR" id="PIRSR000149-2"/>
    </source>
</evidence>
<feature type="site" description="Activates thiol group during catalysis" evidence="6">
    <location>
        <position position="178"/>
    </location>
</feature>
<dbReference type="InterPro" id="IPR020828">
    <property type="entry name" value="GlycerAld_3-P_DH_NAD(P)-bd"/>
</dbReference>
<dbReference type="PRINTS" id="PR00078">
    <property type="entry name" value="G3PDHDRGNASE"/>
</dbReference>
<dbReference type="AlphaFoldDB" id="A0A956SCC4"/>